<name>A0AAP0HIN2_9MAGN</name>
<keyword evidence="2" id="KW-1185">Reference proteome</keyword>
<dbReference type="AlphaFoldDB" id="A0AAP0HIN2"/>
<proteinExistence type="predicted"/>
<evidence type="ECO:0000313" key="2">
    <source>
        <dbReference type="Proteomes" id="UP001417504"/>
    </source>
</evidence>
<reference evidence="1 2" key="1">
    <citation type="submission" date="2024-01" db="EMBL/GenBank/DDBJ databases">
        <title>Genome assemblies of Stephania.</title>
        <authorList>
            <person name="Yang L."/>
        </authorList>
    </citation>
    <scope>NUCLEOTIDE SEQUENCE [LARGE SCALE GENOMIC DNA]</scope>
    <source>
        <strain evidence="1">QJT</strain>
        <tissue evidence="1">Leaf</tissue>
    </source>
</reference>
<comment type="caution">
    <text evidence="1">The sequence shown here is derived from an EMBL/GenBank/DDBJ whole genome shotgun (WGS) entry which is preliminary data.</text>
</comment>
<sequence length="144" mass="16876">MPKELKLLKDIHPNMENWKAKVIAVKKFDPTTLASNRTYQRILLADEEVFVFQQDHLKFLSMDNLLEQKQWKLGMMTCPVCYKYIDVEYKEEFSYYCEADVVGTPRCRANLEVKDDWTSFATVVYGETAQTIFSQIAKNVMQKA</sequence>
<accession>A0AAP0HIN2</accession>
<dbReference type="Proteomes" id="UP001417504">
    <property type="component" value="Unassembled WGS sequence"/>
</dbReference>
<protein>
    <submittedName>
        <fullName evidence="1">Uncharacterized protein</fullName>
    </submittedName>
</protein>
<dbReference type="EMBL" id="JBBNAE010000011">
    <property type="protein sequence ID" value="KAK9085786.1"/>
    <property type="molecule type" value="Genomic_DNA"/>
</dbReference>
<evidence type="ECO:0000313" key="1">
    <source>
        <dbReference type="EMBL" id="KAK9085786.1"/>
    </source>
</evidence>
<gene>
    <name evidence="1" type="ORF">Sjap_026197</name>
</gene>
<organism evidence="1 2">
    <name type="scientific">Stephania japonica</name>
    <dbReference type="NCBI Taxonomy" id="461633"/>
    <lineage>
        <taxon>Eukaryota</taxon>
        <taxon>Viridiplantae</taxon>
        <taxon>Streptophyta</taxon>
        <taxon>Embryophyta</taxon>
        <taxon>Tracheophyta</taxon>
        <taxon>Spermatophyta</taxon>
        <taxon>Magnoliopsida</taxon>
        <taxon>Ranunculales</taxon>
        <taxon>Menispermaceae</taxon>
        <taxon>Menispermoideae</taxon>
        <taxon>Cissampelideae</taxon>
        <taxon>Stephania</taxon>
    </lineage>
</organism>